<dbReference type="InterPro" id="IPR004360">
    <property type="entry name" value="Glyas_Fos-R_dOase_dom"/>
</dbReference>
<dbReference type="InterPro" id="IPR029068">
    <property type="entry name" value="Glyas_Bleomycin-R_OHBP_Dase"/>
</dbReference>
<gene>
    <name evidence="2" type="ORF">ACHKAR_09260</name>
</gene>
<dbReference type="PANTHER" id="PTHR33990">
    <property type="entry name" value="PROTEIN YJDN-RELATED"/>
    <property type="match status" value="1"/>
</dbReference>
<dbReference type="SUPFAM" id="SSF54593">
    <property type="entry name" value="Glyoxalase/Bleomycin resistance protein/Dihydroxybiphenyl dioxygenase"/>
    <property type="match status" value="1"/>
</dbReference>
<organism evidence="2 3">
    <name type="scientific">Marinoscillum luteum</name>
    <dbReference type="NCBI Taxonomy" id="861051"/>
    <lineage>
        <taxon>Bacteria</taxon>
        <taxon>Pseudomonadati</taxon>
        <taxon>Bacteroidota</taxon>
        <taxon>Cytophagia</taxon>
        <taxon>Cytophagales</taxon>
        <taxon>Reichenbachiellaceae</taxon>
        <taxon>Marinoscillum</taxon>
    </lineage>
</organism>
<dbReference type="PANTHER" id="PTHR33990:SF1">
    <property type="entry name" value="PROTEIN YJDN"/>
    <property type="match status" value="1"/>
</dbReference>
<dbReference type="Pfam" id="PF00903">
    <property type="entry name" value="Glyoxalase"/>
    <property type="match status" value="1"/>
</dbReference>
<comment type="caution">
    <text evidence="2">The sequence shown here is derived from an EMBL/GenBank/DDBJ whole genome shotgun (WGS) entry which is preliminary data.</text>
</comment>
<evidence type="ECO:0000313" key="2">
    <source>
        <dbReference type="EMBL" id="MFH6983626.1"/>
    </source>
</evidence>
<dbReference type="InterPro" id="IPR028973">
    <property type="entry name" value="PhnB-like"/>
</dbReference>
<evidence type="ECO:0000259" key="1">
    <source>
        <dbReference type="Pfam" id="PF00903"/>
    </source>
</evidence>
<dbReference type="Gene3D" id="3.10.180.10">
    <property type="entry name" value="2,3-Dihydroxybiphenyl 1,2-Dioxygenase, domain 1"/>
    <property type="match status" value="1"/>
</dbReference>
<protein>
    <submittedName>
        <fullName evidence="2">VOC family protein</fullName>
    </submittedName>
</protein>
<sequence>MMVAIATYLTFNGNCREAMTFYQKCLGGQLRFQTVGESPLSEKMPESMKACIVHASLSNGVMKLMGSDMVPESGLLKGNSVSLSLTCSSTAELTRVYRKLSSGGLASHPPEQTRWGALFGELTDKFGNRWLLSCARHTSTGVISPS</sequence>
<accession>A0ABW7N7N4</accession>
<name>A0ABW7N7N4_9BACT</name>
<keyword evidence="3" id="KW-1185">Reference proteome</keyword>
<dbReference type="Proteomes" id="UP001610063">
    <property type="component" value="Unassembled WGS sequence"/>
</dbReference>
<dbReference type="RefSeq" id="WP_395417174.1">
    <property type="nucleotide sequence ID" value="NZ_JBIPKE010000015.1"/>
</dbReference>
<reference evidence="2 3" key="1">
    <citation type="journal article" date="2013" name="Int. J. Syst. Evol. Microbiol.">
        <title>Marinoscillum luteum sp. nov., isolated from marine sediment.</title>
        <authorList>
            <person name="Cha I.T."/>
            <person name="Park S.J."/>
            <person name="Kim S.J."/>
            <person name="Kim J.G."/>
            <person name="Jung M.Y."/>
            <person name="Shin K.S."/>
            <person name="Kwon K.K."/>
            <person name="Yang S.H."/>
            <person name="Seo Y.S."/>
            <person name="Rhee S.K."/>
        </authorList>
    </citation>
    <scope>NUCLEOTIDE SEQUENCE [LARGE SCALE GENOMIC DNA]</scope>
    <source>
        <strain evidence="2 3">KCTC 23939</strain>
    </source>
</reference>
<feature type="domain" description="Glyoxalase/fosfomycin resistance/dioxygenase" evidence="1">
    <location>
        <begin position="8"/>
        <end position="130"/>
    </location>
</feature>
<evidence type="ECO:0000313" key="3">
    <source>
        <dbReference type="Proteomes" id="UP001610063"/>
    </source>
</evidence>
<dbReference type="EMBL" id="JBIPKE010000015">
    <property type="protein sequence ID" value="MFH6983626.1"/>
    <property type="molecule type" value="Genomic_DNA"/>
</dbReference>
<dbReference type="CDD" id="cd06588">
    <property type="entry name" value="PhnB_like"/>
    <property type="match status" value="1"/>
</dbReference>
<proteinExistence type="predicted"/>